<evidence type="ECO:0000256" key="7">
    <source>
        <dbReference type="ARBA" id="ARBA00023002"/>
    </source>
</evidence>
<dbReference type="Pfam" id="PF01477">
    <property type="entry name" value="PLAT"/>
    <property type="match status" value="1"/>
</dbReference>
<dbReference type="InterPro" id="IPR036392">
    <property type="entry name" value="PLAT/LH2_dom_sf"/>
</dbReference>
<dbReference type="Gene3D" id="3.10.450.60">
    <property type="match status" value="2"/>
</dbReference>
<reference evidence="17" key="2">
    <citation type="submission" date="2025-09" db="UniProtKB">
        <authorList>
            <consortium name="Ensembl"/>
        </authorList>
    </citation>
    <scope>IDENTIFICATION</scope>
</reference>
<dbReference type="FunFam" id="2.60.60.20:FF:000002">
    <property type="entry name" value="Arachidonate 5-lipoxygenase a"/>
    <property type="match status" value="1"/>
</dbReference>
<dbReference type="GeneTree" id="ENSGT00940000156796"/>
<dbReference type="PRINTS" id="PR00467">
    <property type="entry name" value="MAMLPOXGNASE"/>
</dbReference>
<comment type="similarity">
    <text evidence="3 14">Belongs to the lipoxygenase family.</text>
</comment>
<dbReference type="InterPro" id="IPR000907">
    <property type="entry name" value="LipOase"/>
</dbReference>
<dbReference type="SUPFAM" id="SSF48484">
    <property type="entry name" value="Lipoxigenase"/>
    <property type="match status" value="1"/>
</dbReference>
<evidence type="ECO:0000256" key="4">
    <source>
        <dbReference type="ARBA" id="ARBA00022490"/>
    </source>
</evidence>
<evidence type="ECO:0000256" key="3">
    <source>
        <dbReference type="ARBA" id="ARBA00009419"/>
    </source>
</evidence>
<reference evidence="17" key="1">
    <citation type="submission" date="2025-08" db="UniProtKB">
        <authorList>
            <consortium name="Ensembl"/>
        </authorList>
    </citation>
    <scope>IDENTIFICATION</scope>
</reference>
<feature type="binding site" evidence="11">
    <location>
        <position position="23"/>
    </location>
    <ligand>
        <name>Ca(2+)</name>
        <dbReference type="ChEBI" id="CHEBI:29108"/>
        <label>1</label>
    </ligand>
</feature>
<keyword evidence="11" id="KW-0106">Calcium</keyword>
<accession>A0A670Z9K4</accession>
<feature type="binding site" evidence="11">
    <location>
        <position position="45"/>
    </location>
    <ligand>
        <name>Ca(2+)</name>
        <dbReference type="ChEBI" id="CHEBI:29108"/>
        <label>1</label>
    </ligand>
</feature>
<dbReference type="InterPro" id="IPR001024">
    <property type="entry name" value="PLAT/LH2_dom"/>
</dbReference>
<comment type="pathway">
    <text evidence="2">Lipid metabolism.</text>
</comment>
<comment type="cofactor">
    <cofactor evidence="10">
        <name>Fe cation</name>
        <dbReference type="ChEBI" id="CHEBI:24875"/>
    </cofactor>
    <text evidence="10">Binds 1 Fe cation per subunit.</text>
</comment>
<dbReference type="PROSITE" id="PS00711">
    <property type="entry name" value="LIPOXYGENASE_1"/>
    <property type="match status" value="1"/>
</dbReference>
<keyword evidence="18" id="KW-1185">Reference proteome</keyword>
<dbReference type="Gene3D" id="1.20.245.10">
    <property type="entry name" value="Lipoxygenase-1, Domain 5"/>
    <property type="match status" value="3"/>
</dbReference>
<dbReference type="Proteomes" id="UP000472273">
    <property type="component" value="Unplaced"/>
</dbReference>
<feature type="binding site" evidence="10">
    <location>
        <position position="624"/>
    </location>
    <ligand>
        <name>Fe cation</name>
        <dbReference type="ChEBI" id="CHEBI:24875"/>
        <note>catalytic</note>
    </ligand>
</feature>
<dbReference type="PROSITE" id="PS51393">
    <property type="entry name" value="LIPOXYGENASE_3"/>
    <property type="match status" value="1"/>
</dbReference>
<dbReference type="InterPro" id="IPR036226">
    <property type="entry name" value="LipOase_C_sf"/>
</dbReference>
<feature type="domain" description="Lipoxygenase" evidence="16">
    <location>
        <begin position="126"/>
        <end position="624"/>
    </location>
</feature>
<dbReference type="InterPro" id="IPR013819">
    <property type="entry name" value="LipOase_C"/>
</dbReference>
<dbReference type="PROSITE" id="PS50095">
    <property type="entry name" value="PLAT"/>
    <property type="match status" value="1"/>
</dbReference>
<dbReference type="InterPro" id="IPR020833">
    <property type="entry name" value="LipOase_Fe_BS"/>
</dbReference>
<dbReference type="PROSITE" id="PS00081">
    <property type="entry name" value="LIPOXYGENASE_2"/>
    <property type="match status" value="1"/>
</dbReference>
<evidence type="ECO:0000256" key="14">
    <source>
        <dbReference type="RuleBase" id="RU003974"/>
    </source>
</evidence>
<keyword evidence="6 14" id="KW-0223">Dioxygenase</keyword>
<dbReference type="InterPro" id="IPR001885">
    <property type="entry name" value="LipOase_mml"/>
</dbReference>
<keyword evidence="7 14" id="KW-0560">Oxidoreductase</keyword>
<gene>
    <name evidence="17" type="primary">ALOXE3</name>
</gene>
<comment type="caution">
    <text evidence="13">Lacks conserved residue(s) required for the propagation of feature annotation.</text>
</comment>
<organism evidence="17 18">
    <name type="scientific">Pseudonaja textilis</name>
    <name type="common">Eastern brown snake</name>
    <dbReference type="NCBI Taxonomy" id="8673"/>
    <lineage>
        <taxon>Eukaryota</taxon>
        <taxon>Metazoa</taxon>
        <taxon>Chordata</taxon>
        <taxon>Craniata</taxon>
        <taxon>Vertebrata</taxon>
        <taxon>Euteleostomi</taxon>
        <taxon>Lepidosauria</taxon>
        <taxon>Squamata</taxon>
        <taxon>Bifurcata</taxon>
        <taxon>Unidentata</taxon>
        <taxon>Episquamata</taxon>
        <taxon>Toxicofera</taxon>
        <taxon>Serpentes</taxon>
        <taxon>Colubroidea</taxon>
        <taxon>Elapidae</taxon>
        <taxon>Hydrophiinae</taxon>
        <taxon>Pseudonaja</taxon>
    </lineage>
</organism>
<keyword evidence="5 10" id="KW-0479">Metal-binding</keyword>
<dbReference type="InterPro" id="IPR042062">
    <property type="entry name" value="PLAT_LOX_verte"/>
</dbReference>
<dbReference type="InterPro" id="IPR020834">
    <property type="entry name" value="LipOase_CS"/>
</dbReference>
<dbReference type="Pfam" id="PF00305">
    <property type="entry name" value="Lipoxygenase"/>
    <property type="match status" value="2"/>
</dbReference>
<dbReference type="GO" id="GO:0016702">
    <property type="term" value="F:oxidoreductase activity, acting on single donors with incorporation of molecular oxygen, incorporation of two atoms of oxygen"/>
    <property type="evidence" value="ECO:0007669"/>
    <property type="project" value="InterPro"/>
</dbReference>
<dbReference type="SMART" id="SM00308">
    <property type="entry name" value="LH2"/>
    <property type="match status" value="1"/>
</dbReference>
<sequence length="624" mass="72096">MAAVPSPTIYKIRVATGNYLFGGTMDNISISLVGTHGETHKFQLDKFGKDFSPGKVEEFVVETQMELGDILLVRLHKEPYGFFPPTNWNCSFIEVETPEGQTHRFPCYQWILGYPTFELREGTAKIARLDANDPLLSEHRRYELLAKQETYRYKDYQPGWPKCLDADSVDHLHLSDQYSSIKSCSFRVLLKTAEIELKLKGLLNLKGSWKKLADIRRAFWFYRTPTSEYVSKHWDEDAFFGYQYLNGASPGIIQRCTEIPAKFPVTQEMVVESLGLETTLEKEVETDRQIGRQIIEKGVGGFLRTNRHLTSFFSFQLTQQPGPRSPIFLPTDSEWEWALAKFWVRNSTLYIHELLAHLLHTHLLVEVFLLATLRQLPKCHPVHKLLIPHFRYTLHINILGRTHLLAPNGMLDKMIGTGFQGLSQLVARGLSKLTYSMLCLPDDLRDRGVDSLPNYYYKEDGLKLWSAIERCDPHRRQWERNDNTAELQYLTMIIFTCSVRHASVNNSQFDFGAWMPNYPSTMRRPPPESKGGMTFADILETLPDVSTSCQMLLILWLLSRERGDKRSLGYYPEEHFTEEGPKKVIATFQKQLSKISQEIVERNRRLPLPYNYLNPPEVENSISI</sequence>
<evidence type="ECO:0000256" key="8">
    <source>
        <dbReference type="ARBA" id="ARBA00023004"/>
    </source>
</evidence>
<feature type="site" description="Essential for stabilizing binding to COTL1" evidence="12">
    <location>
        <position position="110"/>
    </location>
</feature>
<dbReference type="GO" id="GO:0005506">
    <property type="term" value="F:iron ion binding"/>
    <property type="evidence" value="ECO:0007669"/>
    <property type="project" value="InterPro"/>
</dbReference>
<evidence type="ECO:0000256" key="2">
    <source>
        <dbReference type="ARBA" id="ARBA00005189"/>
    </source>
</evidence>
<name>A0A670Z9K4_PSETE</name>
<evidence type="ECO:0000256" key="13">
    <source>
        <dbReference type="PROSITE-ProRule" id="PRU00152"/>
    </source>
</evidence>
<keyword evidence="8 10" id="KW-0408">Iron</keyword>
<dbReference type="GO" id="GO:0034440">
    <property type="term" value="P:lipid oxidation"/>
    <property type="evidence" value="ECO:0007669"/>
    <property type="project" value="InterPro"/>
</dbReference>
<dbReference type="SUPFAM" id="SSF49723">
    <property type="entry name" value="Lipase/lipooxygenase domain (PLAT/LH2 domain)"/>
    <property type="match status" value="1"/>
</dbReference>
<evidence type="ECO:0000256" key="6">
    <source>
        <dbReference type="ARBA" id="ARBA00022964"/>
    </source>
</evidence>
<dbReference type="PRINTS" id="PR00087">
    <property type="entry name" value="LIPOXYGENASE"/>
</dbReference>
<feature type="binding site" evidence="10">
    <location>
        <position position="357"/>
    </location>
    <ligand>
        <name>Fe cation</name>
        <dbReference type="ChEBI" id="CHEBI:24875"/>
        <note>catalytic</note>
    </ligand>
</feature>
<evidence type="ECO:0000256" key="9">
    <source>
        <dbReference type="ARBA" id="ARBA00023098"/>
    </source>
</evidence>
<evidence type="ECO:0000259" key="16">
    <source>
        <dbReference type="PROSITE" id="PS51393"/>
    </source>
</evidence>
<evidence type="ECO:0000256" key="10">
    <source>
        <dbReference type="PIRSR" id="PIRSR601885-1"/>
    </source>
</evidence>
<evidence type="ECO:0000256" key="5">
    <source>
        <dbReference type="ARBA" id="ARBA00022723"/>
    </source>
</evidence>
<protein>
    <submittedName>
        <fullName evidence="17">Arachidonate epidermal lipoxygenase 3</fullName>
    </submittedName>
</protein>
<evidence type="ECO:0000313" key="18">
    <source>
        <dbReference type="Proteomes" id="UP000472273"/>
    </source>
</evidence>
<keyword evidence="4" id="KW-0963">Cytoplasm</keyword>
<dbReference type="PANTHER" id="PTHR11771">
    <property type="entry name" value="LIPOXYGENASE"/>
    <property type="match status" value="1"/>
</dbReference>
<evidence type="ECO:0000313" key="17">
    <source>
        <dbReference type="Ensembl" id="ENSPTXP00000019904.1"/>
    </source>
</evidence>
<evidence type="ECO:0000259" key="15">
    <source>
        <dbReference type="PROSITE" id="PS50095"/>
    </source>
</evidence>
<dbReference type="Ensembl" id="ENSPTXT00000020510.1">
    <property type="protein sequence ID" value="ENSPTXP00000019904.1"/>
    <property type="gene ID" value="ENSPTXG00000013772.1"/>
</dbReference>
<evidence type="ECO:0000256" key="11">
    <source>
        <dbReference type="PIRSR" id="PIRSR601885-2"/>
    </source>
</evidence>
<feature type="domain" description="PLAT" evidence="15">
    <location>
        <begin position="8"/>
        <end position="125"/>
    </location>
</feature>
<feature type="binding site" evidence="10">
    <location>
        <position position="362"/>
    </location>
    <ligand>
        <name>Fe cation</name>
        <dbReference type="ChEBI" id="CHEBI:24875"/>
        <note>catalytic</note>
    </ligand>
</feature>
<dbReference type="AlphaFoldDB" id="A0A670Z9K4"/>
<keyword evidence="9" id="KW-0443">Lipid metabolism</keyword>
<evidence type="ECO:0000256" key="1">
    <source>
        <dbReference type="ARBA" id="ARBA00004496"/>
    </source>
</evidence>
<comment type="subcellular location">
    <subcellularLocation>
        <location evidence="1">Cytoplasm</location>
    </subcellularLocation>
</comment>
<proteinExistence type="inferred from homology"/>
<dbReference type="GO" id="GO:0005737">
    <property type="term" value="C:cytoplasm"/>
    <property type="evidence" value="ECO:0007669"/>
    <property type="project" value="UniProtKB-SubCell"/>
</dbReference>
<feature type="binding site" evidence="10">
    <location>
        <position position="501"/>
    </location>
    <ligand>
        <name>Fe cation</name>
        <dbReference type="ChEBI" id="CHEBI:24875"/>
        <note>catalytic</note>
    </ligand>
</feature>
<dbReference type="CDD" id="cd01753">
    <property type="entry name" value="PLAT_LOX"/>
    <property type="match status" value="1"/>
</dbReference>
<evidence type="ECO:0000256" key="12">
    <source>
        <dbReference type="PIRSR" id="PIRSR601885-3"/>
    </source>
</evidence>
<dbReference type="Gene3D" id="2.60.60.20">
    <property type="entry name" value="PLAT/LH2 domain"/>
    <property type="match status" value="1"/>
</dbReference>